<feature type="compositionally biased region" description="Basic and acidic residues" evidence="1">
    <location>
        <begin position="984"/>
        <end position="1005"/>
    </location>
</feature>
<feature type="compositionally biased region" description="Polar residues" evidence="1">
    <location>
        <begin position="826"/>
        <end position="841"/>
    </location>
</feature>
<feature type="compositionally biased region" description="Basic and acidic residues" evidence="1">
    <location>
        <begin position="739"/>
        <end position="752"/>
    </location>
</feature>
<dbReference type="Proteomes" id="UP001182556">
    <property type="component" value="Unassembled WGS sequence"/>
</dbReference>
<keyword evidence="3" id="KW-1185">Reference proteome</keyword>
<proteinExistence type="predicted"/>
<feature type="compositionally biased region" description="Basic and acidic residues" evidence="1">
    <location>
        <begin position="665"/>
        <end position="679"/>
    </location>
</feature>
<feature type="region of interest" description="Disordered" evidence="1">
    <location>
        <begin position="540"/>
        <end position="1142"/>
    </location>
</feature>
<feature type="region of interest" description="Disordered" evidence="1">
    <location>
        <begin position="232"/>
        <end position="251"/>
    </location>
</feature>
<feature type="compositionally biased region" description="Basic and acidic residues" evidence="1">
    <location>
        <begin position="563"/>
        <end position="575"/>
    </location>
</feature>
<name>A0AAD9FMI9_PAPLA</name>
<protein>
    <recommendedName>
        <fullName evidence="4">Arrestin C-terminal-like domain-containing protein</fullName>
    </recommendedName>
</protein>
<dbReference type="EMBL" id="JAODAN010000009">
    <property type="protein sequence ID" value="KAK1922034.1"/>
    <property type="molecule type" value="Genomic_DNA"/>
</dbReference>
<evidence type="ECO:0000313" key="3">
    <source>
        <dbReference type="Proteomes" id="UP001182556"/>
    </source>
</evidence>
<dbReference type="InterPro" id="IPR053060">
    <property type="entry name" value="Cytokinesis_Signaling_Reg"/>
</dbReference>
<feature type="compositionally biased region" description="Basic and acidic residues" evidence="1">
    <location>
        <begin position="880"/>
        <end position="897"/>
    </location>
</feature>
<feature type="compositionally biased region" description="Basic and acidic residues" evidence="1">
    <location>
        <begin position="806"/>
        <end position="822"/>
    </location>
</feature>
<dbReference type="PANTHER" id="PTHR36419:SF1">
    <property type="entry name" value="RHO1 GEF LOCALIZING PROTEIN 1"/>
    <property type="match status" value="1"/>
</dbReference>
<feature type="compositionally biased region" description="Polar residues" evidence="1">
    <location>
        <begin position="765"/>
        <end position="786"/>
    </location>
</feature>
<comment type="caution">
    <text evidence="2">The sequence shown here is derived from an EMBL/GenBank/DDBJ whole genome shotgun (WGS) entry which is preliminary data.</text>
</comment>
<feature type="region of interest" description="Disordered" evidence="1">
    <location>
        <begin position="345"/>
        <end position="493"/>
    </location>
</feature>
<dbReference type="GO" id="GO:0000935">
    <property type="term" value="C:division septum"/>
    <property type="evidence" value="ECO:0007669"/>
    <property type="project" value="TreeGrafter"/>
</dbReference>
<feature type="compositionally biased region" description="Pro residues" evidence="1">
    <location>
        <begin position="598"/>
        <end position="609"/>
    </location>
</feature>
<feature type="compositionally biased region" description="Low complexity" evidence="1">
    <location>
        <begin position="906"/>
        <end position="924"/>
    </location>
</feature>
<gene>
    <name evidence="2" type="ORF">DB88DRAFT_456449</name>
</gene>
<evidence type="ECO:0000256" key="1">
    <source>
        <dbReference type="SAM" id="MobiDB-lite"/>
    </source>
</evidence>
<dbReference type="AlphaFoldDB" id="A0AAD9FMI9"/>
<evidence type="ECO:0000313" key="2">
    <source>
        <dbReference type="EMBL" id="KAK1922034.1"/>
    </source>
</evidence>
<reference evidence="2" key="1">
    <citation type="submission" date="2023-02" db="EMBL/GenBank/DDBJ databases">
        <title>Identification and recombinant expression of a fungal hydrolase from Papiliotrema laurentii that hydrolyzes apple cutin and clears colloidal polyester polyurethane.</title>
        <authorList>
            <consortium name="DOE Joint Genome Institute"/>
            <person name="Roman V.A."/>
            <person name="Bojanowski C."/>
            <person name="Crable B.R."/>
            <person name="Wagner D.N."/>
            <person name="Hung C.S."/>
            <person name="Nadeau L.J."/>
            <person name="Schratz L."/>
            <person name="Haridas S."/>
            <person name="Pangilinan J."/>
            <person name="Lipzen A."/>
            <person name="Na H."/>
            <person name="Yan M."/>
            <person name="Ng V."/>
            <person name="Grigoriev I.V."/>
            <person name="Spatafora J.W."/>
            <person name="Barlow D."/>
            <person name="Biffinger J."/>
            <person name="Kelley-Loughnane N."/>
            <person name="Varaljay V.A."/>
            <person name="Crookes-Goodson W.J."/>
        </authorList>
    </citation>
    <scope>NUCLEOTIDE SEQUENCE</scope>
    <source>
        <strain evidence="2">5307AH</strain>
    </source>
</reference>
<organism evidence="2 3">
    <name type="scientific">Papiliotrema laurentii</name>
    <name type="common">Cryptococcus laurentii</name>
    <dbReference type="NCBI Taxonomy" id="5418"/>
    <lineage>
        <taxon>Eukaryota</taxon>
        <taxon>Fungi</taxon>
        <taxon>Dikarya</taxon>
        <taxon>Basidiomycota</taxon>
        <taxon>Agaricomycotina</taxon>
        <taxon>Tremellomycetes</taxon>
        <taxon>Tremellales</taxon>
        <taxon>Rhynchogastremaceae</taxon>
        <taxon>Papiliotrema</taxon>
    </lineage>
</organism>
<feature type="compositionally biased region" description="Polar residues" evidence="1">
    <location>
        <begin position="446"/>
        <end position="488"/>
    </location>
</feature>
<feature type="compositionally biased region" description="Low complexity" evidence="1">
    <location>
        <begin position="381"/>
        <end position="395"/>
    </location>
</feature>
<feature type="compositionally biased region" description="Polar residues" evidence="1">
    <location>
        <begin position="684"/>
        <end position="693"/>
    </location>
</feature>
<feature type="compositionally biased region" description="Polar residues" evidence="1">
    <location>
        <begin position="961"/>
        <end position="973"/>
    </location>
</feature>
<evidence type="ECO:0008006" key="4">
    <source>
        <dbReference type="Google" id="ProtNLM"/>
    </source>
</evidence>
<dbReference type="GO" id="GO:0000917">
    <property type="term" value="P:division septum assembly"/>
    <property type="evidence" value="ECO:0007669"/>
    <property type="project" value="TreeGrafter"/>
</dbReference>
<feature type="compositionally biased region" description="Basic and acidic residues" evidence="1">
    <location>
        <begin position="929"/>
        <end position="950"/>
    </location>
</feature>
<feature type="compositionally biased region" description="Low complexity" evidence="1">
    <location>
        <begin position="1062"/>
        <end position="1081"/>
    </location>
</feature>
<sequence>MSHPARLSLRAPPHLPFIQGWPGIPNDPARKGAAVHGTVEVRIGPSPIKARWVRAEVRKYESPPPGFPTQGETWEHVGEISTLWAAPAGKEWDNLEQADFKFYIPLPSDIPPSVDLPKNTGIRYELVAALCYRQKGGVFKKESAPVMKISEPLRITKHDLHSAWPLYNNPDSRTVSGANGEVALTVKRPSTAFGPTDRVLFTASIRSSRARPFKLKGFECALFEIVTVTPPPQVGTSKGKKNKGPPQPVIKSRQLTGSRLVVDESVGKGGEKSARIDFAVPTDKLLVTVRHARSLSVEYEMEVKAVFDSGIPELAMKGIKYTVGPFARSHAQQAVRDIGFVESLCPGGPESSPTPGLGSNNSSRQPSSTNTPLAFSPPPSAFANNSPSPGLHPGYAPSPQPPFPPNGFYPSQGPRQANQPVQGFVPRDTRRKSSTSTMTTTTTTTFDQTAANQSNSRPQSVHQTSGSGLTRSKTGRTIDSEYTPSSPIESIDENARFTKSDIGHGDVISNRFSTSTTGTFGPWDKDLRKAMVRGDGLSMTATTSATATPIPNRGPQSSWLSAEQEKSRLYDDARSRAAAAQQSTGASLQDLGLDEPTVAPPEYAPPRPALPQQEYTPPTRPVSVFTARPASLSAGVNRQEPVAEHPEPPPPPKPSSIDQTYVSAAEEKEEQRRRFEEAQGRVASGSSARQSVSKDPPSSDGPIPYDQIFPAGPSVATTQPVGSSSTLAPVHQPPTGALSDKEQMRRFYEAQDRVAAASGSGGSSVHPNNLSSPIRNGASGSSQASRPVSIPAGLGISGVPPMSGLSEKEQMRRFYEAQDRVARATGSVNGSPMQPDRNSVPTYDLPPSIEAPSTPASSSNAVAGSSRSQTAYMSAEEEKEMMRRRFEEAQAAVERRQRSVSPPLVGAGSSQAGPSTSGPPTGTGYLSAEQEKEMMRKRFEEAQAAVERKQRGVSPPLVEASGSSTQAGPSTSKPPAGTGYLSAEQEKEMMKKRFEEAQAAVERRQRSVSPPPFGASGSSAQAGPSNPIPPPGAGYMSAEEEKEMMRKRFEDAQAAVERQKRLSSPRPSYSPQRLSYSSSRPSSPPESPDIRRDPTIRAGKARARVSGEPVGPPPPLPSKPPREYIDLLSPLQESGPSFARLP</sequence>
<dbReference type="PANTHER" id="PTHR36419">
    <property type="entry name" value="ARRESTIN FAMILY PROTEIN 1"/>
    <property type="match status" value="1"/>
</dbReference>
<feature type="compositionally biased region" description="Pro residues" evidence="1">
    <location>
        <begin position="396"/>
        <end position="407"/>
    </location>
</feature>
<feature type="compositionally biased region" description="Low complexity" evidence="1">
    <location>
        <begin position="1014"/>
        <end position="1025"/>
    </location>
</feature>
<feature type="compositionally biased region" description="Low complexity" evidence="1">
    <location>
        <begin position="434"/>
        <end position="445"/>
    </location>
</feature>
<accession>A0AAD9FMI9</accession>
<feature type="compositionally biased region" description="Pro residues" evidence="1">
    <location>
        <begin position="1110"/>
        <end position="1119"/>
    </location>
</feature>
<feature type="compositionally biased region" description="Polar residues" evidence="1">
    <location>
        <begin position="351"/>
        <end position="373"/>
    </location>
</feature>
<feature type="compositionally biased region" description="Polar residues" evidence="1">
    <location>
        <begin position="715"/>
        <end position="727"/>
    </location>
</feature>
<feature type="compositionally biased region" description="Low complexity" evidence="1">
    <location>
        <begin position="856"/>
        <end position="868"/>
    </location>
</feature>